<feature type="domain" description="J" evidence="13">
    <location>
        <begin position="6"/>
        <end position="70"/>
    </location>
</feature>
<dbReference type="FunFam" id="2.10.230.10:FF:000002">
    <property type="entry name" value="Molecular chaperone DnaJ"/>
    <property type="match status" value="1"/>
</dbReference>
<evidence type="ECO:0000256" key="6">
    <source>
        <dbReference type="ARBA" id="ARBA00022723"/>
    </source>
</evidence>
<dbReference type="AlphaFoldDB" id="A0A939C6P9"/>
<dbReference type="Pfam" id="PF00226">
    <property type="entry name" value="DnaJ"/>
    <property type="match status" value="1"/>
</dbReference>
<dbReference type="SUPFAM" id="SSF57938">
    <property type="entry name" value="DnaJ/Hsp40 cysteine-rich domain"/>
    <property type="match status" value="1"/>
</dbReference>
<dbReference type="GO" id="GO:0042026">
    <property type="term" value="P:protein refolding"/>
    <property type="evidence" value="ECO:0007669"/>
    <property type="project" value="TreeGrafter"/>
</dbReference>
<comment type="caution">
    <text evidence="15">The sequence shown here is derived from an EMBL/GenBank/DDBJ whole genome shotgun (WGS) entry which is preliminary data.</text>
</comment>
<dbReference type="InterPro" id="IPR018253">
    <property type="entry name" value="DnaJ_domain_CS"/>
</dbReference>
<evidence type="ECO:0000256" key="3">
    <source>
        <dbReference type="ARBA" id="ARBA00011738"/>
    </source>
</evidence>
<reference evidence="15" key="1">
    <citation type="submission" date="2021-01" db="EMBL/GenBank/DDBJ databases">
        <title>Active Sulfur Cycling in an Early Earth Analoge.</title>
        <authorList>
            <person name="Hahn C.R."/>
            <person name="Youssef N.H."/>
            <person name="Elshahed M."/>
        </authorList>
    </citation>
    <scope>NUCLEOTIDE SEQUENCE</scope>
    <source>
        <strain evidence="15">Zod_Metabat.1151</strain>
    </source>
</reference>
<evidence type="ECO:0000259" key="14">
    <source>
        <dbReference type="PROSITE" id="PS51188"/>
    </source>
</evidence>
<evidence type="ECO:0000256" key="12">
    <source>
        <dbReference type="PROSITE-ProRule" id="PRU00546"/>
    </source>
</evidence>
<comment type="cofactor">
    <cofactor evidence="1">
        <name>Zn(2+)</name>
        <dbReference type="ChEBI" id="CHEBI:29105"/>
    </cofactor>
</comment>
<dbReference type="NCBIfam" id="NF008035">
    <property type="entry name" value="PRK10767.1"/>
    <property type="match status" value="1"/>
</dbReference>
<dbReference type="InterPro" id="IPR001305">
    <property type="entry name" value="HSP_DnaJ_Cys-rich_dom"/>
</dbReference>
<keyword evidence="8 12" id="KW-0863">Zinc-finger</keyword>
<dbReference type="SMART" id="SM00271">
    <property type="entry name" value="DnaJ"/>
    <property type="match status" value="1"/>
</dbReference>
<organism evidence="15 16">
    <name type="scientific">Candidatus Iainarchaeum sp</name>
    <dbReference type="NCBI Taxonomy" id="3101447"/>
    <lineage>
        <taxon>Archaea</taxon>
        <taxon>Candidatus Iainarchaeota</taxon>
        <taxon>Candidatus Iainarchaeia</taxon>
        <taxon>Candidatus Iainarchaeales</taxon>
        <taxon>Candidatus Iainarchaeaceae</taxon>
        <taxon>Candidatus Iainarchaeum</taxon>
    </lineage>
</organism>
<dbReference type="PROSITE" id="PS51188">
    <property type="entry name" value="ZF_CR"/>
    <property type="match status" value="1"/>
</dbReference>
<keyword evidence="4" id="KW-0963">Cytoplasm</keyword>
<dbReference type="PANTHER" id="PTHR43096">
    <property type="entry name" value="DNAJ HOMOLOG 1, MITOCHONDRIAL-RELATED"/>
    <property type="match status" value="1"/>
</dbReference>
<name>A0A939C6P9_9ARCH</name>
<evidence type="ECO:0000256" key="4">
    <source>
        <dbReference type="ARBA" id="ARBA00022490"/>
    </source>
</evidence>
<dbReference type="SUPFAM" id="SSF49493">
    <property type="entry name" value="HSP40/DnaJ peptide-binding domain"/>
    <property type="match status" value="2"/>
</dbReference>
<dbReference type="InterPro" id="IPR036869">
    <property type="entry name" value="J_dom_sf"/>
</dbReference>
<keyword evidence="11" id="KW-0143">Chaperone</keyword>
<dbReference type="Pfam" id="PF00684">
    <property type="entry name" value="DnaJ_CXXCXGXG"/>
    <property type="match status" value="1"/>
</dbReference>
<dbReference type="InterPro" id="IPR008971">
    <property type="entry name" value="HSP40/DnaJ_pept-bd"/>
</dbReference>
<dbReference type="GO" id="GO:0008270">
    <property type="term" value="F:zinc ion binding"/>
    <property type="evidence" value="ECO:0007669"/>
    <property type="project" value="UniProtKB-KW"/>
</dbReference>
<dbReference type="GO" id="GO:0009408">
    <property type="term" value="P:response to heat"/>
    <property type="evidence" value="ECO:0007669"/>
    <property type="project" value="InterPro"/>
</dbReference>
<evidence type="ECO:0000256" key="9">
    <source>
        <dbReference type="ARBA" id="ARBA00022833"/>
    </source>
</evidence>
<sequence length="381" mass="41482">MSEKRDYYDVLGLKKGASTDEVKSAYKELAKKYHPDLNREAGAEEKFKELLEAYQVLSDPEKKANYDQYGHAAEGFQGFQGFRGAGARGFDFDFGDIFENMGGFGEFGFGDIFREAFGGRGTRAAPSAGSNLRIDLNISFEEAAFGTEKTVHVERVETCDACKGKGGSGEETCSQCKGHGVITQSRRTMFGIFSTQSTCGKCGGTGKVWKNICKACNGKGRVKVKKEIKVKIPAGIDSGNHLRLHGQGNGGSRGGRAGDLFVMIFVEPHEIFKRDGSDIYAEVPISFAEAALGTKLDVPTLKGEATINVPSGTQTGTIFRLRGKGIKEVEGSGFGDEYVKVIVETPKKMSARERALFESLASEEKMGKERNGFFGRLKKKR</sequence>
<dbReference type="CDD" id="cd10747">
    <property type="entry name" value="DnaJ_C"/>
    <property type="match status" value="1"/>
</dbReference>
<dbReference type="InterPro" id="IPR001623">
    <property type="entry name" value="DnaJ_domain"/>
</dbReference>
<evidence type="ECO:0000256" key="10">
    <source>
        <dbReference type="ARBA" id="ARBA00023016"/>
    </source>
</evidence>
<dbReference type="PANTHER" id="PTHR43096:SF52">
    <property type="entry name" value="DNAJ HOMOLOG 1, MITOCHONDRIAL-RELATED"/>
    <property type="match status" value="1"/>
</dbReference>
<dbReference type="GO" id="GO:0005737">
    <property type="term" value="C:cytoplasm"/>
    <property type="evidence" value="ECO:0007669"/>
    <property type="project" value="UniProtKB-SubCell"/>
</dbReference>
<proteinExistence type="inferred from homology"/>
<dbReference type="Proteomes" id="UP000809243">
    <property type="component" value="Unassembled WGS sequence"/>
</dbReference>
<keyword evidence="10" id="KW-0346">Stress response</keyword>
<dbReference type="PROSITE" id="PS00636">
    <property type="entry name" value="DNAJ_1"/>
    <property type="match status" value="1"/>
</dbReference>
<keyword evidence="7" id="KW-0677">Repeat</keyword>
<dbReference type="EMBL" id="JAFGDB010000073">
    <property type="protein sequence ID" value="MBN2067683.1"/>
    <property type="molecule type" value="Genomic_DNA"/>
</dbReference>
<dbReference type="GO" id="GO:0051082">
    <property type="term" value="F:unfolded protein binding"/>
    <property type="evidence" value="ECO:0007669"/>
    <property type="project" value="InterPro"/>
</dbReference>
<dbReference type="HAMAP" id="MF_01152">
    <property type="entry name" value="DnaJ"/>
    <property type="match status" value="1"/>
</dbReference>
<dbReference type="InterPro" id="IPR012724">
    <property type="entry name" value="DnaJ"/>
</dbReference>
<protein>
    <submittedName>
        <fullName evidence="15">Molecular chaperone DnaJ</fullName>
    </submittedName>
</protein>
<dbReference type="GO" id="GO:0031072">
    <property type="term" value="F:heat shock protein binding"/>
    <property type="evidence" value="ECO:0007669"/>
    <property type="project" value="InterPro"/>
</dbReference>
<feature type="domain" description="CR-type" evidence="14">
    <location>
        <begin position="146"/>
        <end position="225"/>
    </location>
</feature>
<keyword evidence="6 12" id="KW-0479">Metal-binding</keyword>
<dbReference type="Gene3D" id="2.60.260.20">
    <property type="entry name" value="Urease metallochaperone UreE, N-terminal domain"/>
    <property type="match status" value="2"/>
</dbReference>
<dbReference type="Pfam" id="PF01556">
    <property type="entry name" value="DnaJ_C"/>
    <property type="match status" value="1"/>
</dbReference>
<keyword evidence="9 12" id="KW-0862">Zinc</keyword>
<dbReference type="SUPFAM" id="SSF46565">
    <property type="entry name" value="Chaperone J-domain"/>
    <property type="match status" value="1"/>
</dbReference>
<evidence type="ECO:0000313" key="15">
    <source>
        <dbReference type="EMBL" id="MBN2067683.1"/>
    </source>
</evidence>
<dbReference type="Gene3D" id="1.10.287.110">
    <property type="entry name" value="DnaJ domain"/>
    <property type="match status" value="1"/>
</dbReference>
<dbReference type="FunFam" id="2.60.260.20:FF:000004">
    <property type="entry name" value="Molecular chaperone DnaJ"/>
    <property type="match status" value="1"/>
</dbReference>
<dbReference type="NCBIfam" id="TIGR02349">
    <property type="entry name" value="DnaJ_bact"/>
    <property type="match status" value="1"/>
</dbReference>
<dbReference type="Gene3D" id="2.10.230.10">
    <property type="entry name" value="Heat shock protein DnaJ, cysteine-rich domain"/>
    <property type="match status" value="1"/>
</dbReference>
<gene>
    <name evidence="15" type="primary">dnaJ</name>
    <name evidence="15" type="ORF">JW744_04405</name>
</gene>
<comment type="subunit">
    <text evidence="3">Homodimer.</text>
</comment>
<evidence type="ECO:0000256" key="11">
    <source>
        <dbReference type="ARBA" id="ARBA00023186"/>
    </source>
</evidence>
<dbReference type="GO" id="GO:0006260">
    <property type="term" value="P:DNA replication"/>
    <property type="evidence" value="ECO:0007669"/>
    <property type="project" value="UniProtKB-KW"/>
</dbReference>
<evidence type="ECO:0000256" key="8">
    <source>
        <dbReference type="ARBA" id="ARBA00022771"/>
    </source>
</evidence>
<comment type="subcellular location">
    <subcellularLocation>
        <location evidence="2">Cytoplasm</location>
    </subcellularLocation>
</comment>
<evidence type="ECO:0000256" key="5">
    <source>
        <dbReference type="ARBA" id="ARBA00022705"/>
    </source>
</evidence>
<dbReference type="PROSITE" id="PS50076">
    <property type="entry name" value="DNAJ_2"/>
    <property type="match status" value="1"/>
</dbReference>
<evidence type="ECO:0000313" key="16">
    <source>
        <dbReference type="Proteomes" id="UP000809243"/>
    </source>
</evidence>
<keyword evidence="5" id="KW-0235">DNA replication</keyword>
<evidence type="ECO:0000256" key="2">
    <source>
        <dbReference type="ARBA" id="ARBA00004496"/>
    </source>
</evidence>
<evidence type="ECO:0000256" key="1">
    <source>
        <dbReference type="ARBA" id="ARBA00001947"/>
    </source>
</evidence>
<feature type="zinc finger region" description="CR-type" evidence="12">
    <location>
        <begin position="146"/>
        <end position="225"/>
    </location>
</feature>
<evidence type="ECO:0000256" key="7">
    <source>
        <dbReference type="ARBA" id="ARBA00022737"/>
    </source>
</evidence>
<dbReference type="InterPro" id="IPR036410">
    <property type="entry name" value="HSP_DnaJ_Cys-rich_dom_sf"/>
</dbReference>
<evidence type="ECO:0000259" key="13">
    <source>
        <dbReference type="PROSITE" id="PS50076"/>
    </source>
</evidence>
<dbReference type="InterPro" id="IPR002939">
    <property type="entry name" value="DnaJ_C"/>
</dbReference>
<dbReference type="CDD" id="cd06257">
    <property type="entry name" value="DnaJ"/>
    <property type="match status" value="1"/>
</dbReference>
<dbReference type="PRINTS" id="PR00625">
    <property type="entry name" value="JDOMAIN"/>
</dbReference>
<accession>A0A939C6P9</accession>
<dbReference type="GO" id="GO:0005524">
    <property type="term" value="F:ATP binding"/>
    <property type="evidence" value="ECO:0007669"/>
    <property type="project" value="InterPro"/>
</dbReference>